<organism evidence="1 2">
    <name type="scientific">Fervidobacterium thailandense</name>
    <dbReference type="NCBI Taxonomy" id="1008305"/>
    <lineage>
        <taxon>Bacteria</taxon>
        <taxon>Thermotogati</taxon>
        <taxon>Thermotogota</taxon>
        <taxon>Thermotogae</taxon>
        <taxon>Thermotogales</taxon>
        <taxon>Fervidobacteriaceae</taxon>
        <taxon>Fervidobacterium</taxon>
    </lineage>
</organism>
<protein>
    <submittedName>
        <fullName evidence="1">Uncharacterized protein</fullName>
    </submittedName>
</protein>
<dbReference type="Proteomes" id="UP000094570">
    <property type="component" value="Unassembled WGS sequence"/>
</dbReference>
<accession>A0A1E3G4R4</accession>
<evidence type="ECO:0000313" key="1">
    <source>
        <dbReference type="EMBL" id="ODN30638.1"/>
    </source>
</evidence>
<comment type="caution">
    <text evidence="1">The sequence shown here is derived from an EMBL/GenBank/DDBJ whole genome shotgun (WGS) entry which is preliminary data.</text>
</comment>
<sequence>MKEQITNVAAERTVKTTAAAIAMAKMQKIKVHLVMDLTRSLLSWGFLFLRNVRFSILQPS</sequence>
<keyword evidence="2" id="KW-1185">Reference proteome</keyword>
<gene>
    <name evidence="1" type="ORF">A4H02_03610</name>
</gene>
<dbReference type="EMBL" id="LWAF01000004">
    <property type="protein sequence ID" value="ODN30638.1"/>
    <property type="molecule type" value="Genomic_DNA"/>
</dbReference>
<dbReference type="STRING" id="1008305.A4H02_03610"/>
<dbReference type="AlphaFoldDB" id="A0A1E3G4R4"/>
<name>A0A1E3G4R4_9BACT</name>
<reference evidence="2" key="1">
    <citation type="submission" date="2016-04" db="EMBL/GenBank/DDBJ databases">
        <title>The genome sequence project of a novel Fervidobacterium isolate from a hot spring in Thailand.</title>
        <authorList>
            <person name="Gonzalez J.M."/>
            <person name="Cuecas A."/>
            <person name="Kanoksilapatham W."/>
        </authorList>
    </citation>
    <scope>NUCLEOTIDE SEQUENCE [LARGE SCALE GENOMIC DNA]</scope>
    <source>
        <strain evidence="2">FC2004</strain>
    </source>
</reference>
<evidence type="ECO:0000313" key="2">
    <source>
        <dbReference type="Proteomes" id="UP000094570"/>
    </source>
</evidence>
<proteinExistence type="predicted"/>